<keyword evidence="6" id="KW-0560">Oxidoreductase</keyword>
<dbReference type="GO" id="GO:0045454">
    <property type="term" value="P:cell redox homeostasis"/>
    <property type="evidence" value="ECO:0007669"/>
    <property type="project" value="TreeGrafter"/>
</dbReference>
<dbReference type="PANTHER" id="PTHR42801:SF4">
    <property type="entry name" value="AHPC_TSA FAMILY PROTEIN"/>
    <property type="match status" value="1"/>
</dbReference>
<dbReference type="PIRSF" id="PIRSF000239">
    <property type="entry name" value="AHPC"/>
    <property type="match status" value="1"/>
</dbReference>
<dbReference type="Proteomes" id="UP000184447">
    <property type="component" value="Unassembled WGS sequence"/>
</dbReference>
<dbReference type="EC" id="1.11.1.24" evidence="3"/>
<reference evidence="15 16" key="1">
    <citation type="submission" date="2016-11" db="EMBL/GenBank/DDBJ databases">
        <authorList>
            <person name="Jaros S."/>
            <person name="Januszkiewicz K."/>
            <person name="Wedrychowicz H."/>
        </authorList>
    </citation>
    <scope>NUCLEOTIDE SEQUENCE [LARGE SCALE GENOMIC DNA]</scope>
    <source>
        <strain evidence="15 16">DSM 8605</strain>
    </source>
</reference>
<proteinExistence type="inferred from homology"/>
<name>A0A1M5XXV1_9CLOT</name>
<evidence type="ECO:0000256" key="12">
    <source>
        <dbReference type="ARBA" id="ARBA00049091"/>
    </source>
</evidence>
<evidence type="ECO:0000256" key="5">
    <source>
        <dbReference type="ARBA" id="ARBA00022862"/>
    </source>
</evidence>
<evidence type="ECO:0000313" key="15">
    <source>
        <dbReference type="EMBL" id="SHI04647.1"/>
    </source>
</evidence>
<evidence type="ECO:0000259" key="14">
    <source>
        <dbReference type="PROSITE" id="PS51352"/>
    </source>
</evidence>
<dbReference type="SUPFAM" id="SSF52833">
    <property type="entry name" value="Thioredoxin-like"/>
    <property type="match status" value="1"/>
</dbReference>
<evidence type="ECO:0000256" key="11">
    <source>
        <dbReference type="ARBA" id="ARBA00041373"/>
    </source>
</evidence>
<evidence type="ECO:0000256" key="2">
    <source>
        <dbReference type="ARBA" id="ARBA00011245"/>
    </source>
</evidence>
<dbReference type="Gene3D" id="3.40.30.10">
    <property type="entry name" value="Glutaredoxin"/>
    <property type="match status" value="1"/>
</dbReference>
<protein>
    <recommendedName>
        <fullName evidence="3">thioredoxin-dependent peroxiredoxin</fullName>
        <ecNumber evidence="3">1.11.1.24</ecNumber>
    </recommendedName>
    <alternativeName>
        <fullName evidence="11">Bacterioferritin comigratory protein</fullName>
    </alternativeName>
    <alternativeName>
        <fullName evidence="9">Thioredoxin peroxidase</fullName>
    </alternativeName>
</protein>
<evidence type="ECO:0000256" key="3">
    <source>
        <dbReference type="ARBA" id="ARBA00013017"/>
    </source>
</evidence>
<feature type="domain" description="Thioredoxin" evidence="14">
    <location>
        <begin position="10"/>
        <end position="162"/>
    </location>
</feature>
<gene>
    <name evidence="15" type="ORF">SAMN02745207_04016</name>
</gene>
<keyword evidence="16" id="KW-1185">Reference proteome</keyword>
<organism evidence="15 16">
    <name type="scientific">Clostridium grantii DSM 8605</name>
    <dbReference type="NCBI Taxonomy" id="1121316"/>
    <lineage>
        <taxon>Bacteria</taxon>
        <taxon>Bacillati</taxon>
        <taxon>Bacillota</taxon>
        <taxon>Clostridia</taxon>
        <taxon>Eubacteriales</taxon>
        <taxon>Clostridiaceae</taxon>
        <taxon>Clostridium</taxon>
    </lineage>
</organism>
<dbReference type="InterPro" id="IPR050924">
    <property type="entry name" value="Peroxiredoxin_BCP/PrxQ"/>
</dbReference>
<evidence type="ECO:0000256" key="10">
    <source>
        <dbReference type="ARBA" id="ARBA00038489"/>
    </source>
</evidence>
<dbReference type="PANTHER" id="PTHR42801">
    <property type="entry name" value="THIOREDOXIN-DEPENDENT PEROXIDE REDUCTASE"/>
    <property type="match status" value="1"/>
</dbReference>
<dbReference type="AlphaFoldDB" id="A0A1M5XXV1"/>
<evidence type="ECO:0000313" key="16">
    <source>
        <dbReference type="Proteomes" id="UP000184447"/>
    </source>
</evidence>
<evidence type="ECO:0000256" key="4">
    <source>
        <dbReference type="ARBA" id="ARBA00022559"/>
    </source>
</evidence>
<sequence length="162" mass="18473">MKNKPDILLLAPGILAPDFTLPGSDNQNHTLSHYKGKNVVLYFYPKDNSAGCSKEAESFKDHHPSLNKLNTIVLGISKDSMKSHQKFIDKLQLPFVLLSDEEETVCNLYDVMKNKKLYGKTSHGIERSTFIIDKEGIIKKIYRKVRVKEHVANIITFLDKNK</sequence>
<feature type="active site" description="Cysteine sulfenic acid (-SOH) intermediate; for peroxidase activity" evidence="13">
    <location>
        <position position="52"/>
    </location>
</feature>
<dbReference type="InterPro" id="IPR013766">
    <property type="entry name" value="Thioredoxin_domain"/>
</dbReference>
<comment type="similarity">
    <text evidence="10">Belongs to the peroxiredoxin family. BCP/PrxQ subfamily.</text>
</comment>
<dbReference type="InterPro" id="IPR000866">
    <property type="entry name" value="AhpC/TSA"/>
</dbReference>
<keyword evidence="8" id="KW-0676">Redox-active center</keyword>
<accession>A0A1M5XXV1</accession>
<evidence type="ECO:0000256" key="8">
    <source>
        <dbReference type="ARBA" id="ARBA00023284"/>
    </source>
</evidence>
<dbReference type="CDD" id="cd03017">
    <property type="entry name" value="PRX_BCP"/>
    <property type="match status" value="1"/>
</dbReference>
<dbReference type="GO" id="GO:0034599">
    <property type="term" value="P:cellular response to oxidative stress"/>
    <property type="evidence" value="ECO:0007669"/>
    <property type="project" value="TreeGrafter"/>
</dbReference>
<dbReference type="FunFam" id="3.40.30.10:FF:000007">
    <property type="entry name" value="Thioredoxin-dependent thiol peroxidase"/>
    <property type="match status" value="1"/>
</dbReference>
<dbReference type="InterPro" id="IPR024706">
    <property type="entry name" value="Peroxiredoxin_AhpC-typ"/>
</dbReference>
<comment type="subunit">
    <text evidence="2">Monomer.</text>
</comment>
<dbReference type="GO" id="GO:0008379">
    <property type="term" value="F:thioredoxin peroxidase activity"/>
    <property type="evidence" value="ECO:0007669"/>
    <property type="project" value="TreeGrafter"/>
</dbReference>
<evidence type="ECO:0000256" key="6">
    <source>
        <dbReference type="ARBA" id="ARBA00023002"/>
    </source>
</evidence>
<dbReference type="PROSITE" id="PS51352">
    <property type="entry name" value="THIOREDOXIN_2"/>
    <property type="match status" value="1"/>
</dbReference>
<dbReference type="STRING" id="1121316.SAMN02745207_04016"/>
<dbReference type="InterPro" id="IPR036249">
    <property type="entry name" value="Thioredoxin-like_sf"/>
</dbReference>
<evidence type="ECO:0000256" key="7">
    <source>
        <dbReference type="ARBA" id="ARBA00023157"/>
    </source>
</evidence>
<dbReference type="OrthoDB" id="9812811at2"/>
<evidence type="ECO:0000256" key="13">
    <source>
        <dbReference type="PIRSR" id="PIRSR000239-1"/>
    </source>
</evidence>
<dbReference type="Pfam" id="PF00578">
    <property type="entry name" value="AhpC-TSA"/>
    <property type="match status" value="1"/>
</dbReference>
<dbReference type="GO" id="GO:0005737">
    <property type="term" value="C:cytoplasm"/>
    <property type="evidence" value="ECO:0007669"/>
    <property type="project" value="TreeGrafter"/>
</dbReference>
<keyword evidence="5" id="KW-0049">Antioxidant</keyword>
<evidence type="ECO:0000256" key="1">
    <source>
        <dbReference type="ARBA" id="ARBA00003330"/>
    </source>
</evidence>
<dbReference type="RefSeq" id="WP_073340822.1">
    <property type="nucleotide sequence ID" value="NZ_FQXM01000041.1"/>
</dbReference>
<keyword evidence="7" id="KW-1015">Disulfide bond</keyword>
<comment type="catalytic activity">
    <reaction evidence="12">
        <text>a hydroperoxide + [thioredoxin]-dithiol = an alcohol + [thioredoxin]-disulfide + H2O</text>
        <dbReference type="Rhea" id="RHEA:62620"/>
        <dbReference type="Rhea" id="RHEA-COMP:10698"/>
        <dbReference type="Rhea" id="RHEA-COMP:10700"/>
        <dbReference type="ChEBI" id="CHEBI:15377"/>
        <dbReference type="ChEBI" id="CHEBI:29950"/>
        <dbReference type="ChEBI" id="CHEBI:30879"/>
        <dbReference type="ChEBI" id="CHEBI:35924"/>
        <dbReference type="ChEBI" id="CHEBI:50058"/>
        <dbReference type="EC" id="1.11.1.24"/>
    </reaction>
</comment>
<dbReference type="EMBL" id="FQXM01000041">
    <property type="protein sequence ID" value="SHI04647.1"/>
    <property type="molecule type" value="Genomic_DNA"/>
</dbReference>
<evidence type="ECO:0000256" key="9">
    <source>
        <dbReference type="ARBA" id="ARBA00032824"/>
    </source>
</evidence>
<keyword evidence="4" id="KW-0575">Peroxidase</keyword>
<comment type="function">
    <text evidence="1">Thiol-specific peroxidase that catalyzes the reduction of hydrogen peroxide and organic hydroperoxides to water and alcohols, respectively. Plays a role in cell protection against oxidative stress by detoxifying peroxides and as sensor of hydrogen peroxide-mediated signaling events.</text>
</comment>